<reference evidence="6 7" key="1">
    <citation type="submission" date="2023-04" db="EMBL/GenBank/DDBJ databases">
        <title>Genome of Basidiobolus ranarum AG-B5.</title>
        <authorList>
            <person name="Stajich J.E."/>
            <person name="Carter-House D."/>
            <person name="Gryganskyi A."/>
        </authorList>
    </citation>
    <scope>NUCLEOTIDE SEQUENCE [LARGE SCALE GENOMIC DNA]</scope>
    <source>
        <strain evidence="6 7">AG-B5</strain>
    </source>
</reference>
<evidence type="ECO:0000256" key="1">
    <source>
        <dbReference type="ARBA" id="ARBA00004656"/>
    </source>
</evidence>
<dbReference type="Pfam" id="PF16088">
    <property type="entry name" value="BORCS7"/>
    <property type="match status" value="1"/>
</dbReference>
<evidence type="ECO:0000256" key="5">
    <source>
        <dbReference type="ARBA" id="ARBA00023228"/>
    </source>
</evidence>
<evidence type="ECO:0000256" key="2">
    <source>
        <dbReference type="ARBA" id="ARBA00005433"/>
    </source>
</evidence>
<name>A0ABR2WVD7_9FUNG</name>
<evidence type="ECO:0000256" key="3">
    <source>
        <dbReference type="ARBA" id="ARBA00022295"/>
    </source>
</evidence>
<gene>
    <name evidence="6" type="ORF">K7432_006162</name>
</gene>
<dbReference type="EMBL" id="JASJQH010000264">
    <property type="protein sequence ID" value="KAK9765477.1"/>
    <property type="molecule type" value="Genomic_DNA"/>
</dbReference>
<evidence type="ECO:0000313" key="6">
    <source>
        <dbReference type="EMBL" id="KAK9765477.1"/>
    </source>
</evidence>
<keyword evidence="4" id="KW-0472">Membrane</keyword>
<keyword evidence="5" id="KW-0458">Lysosome</keyword>
<comment type="similarity">
    <text evidence="2">Belongs to the BORCS7 family.</text>
</comment>
<sequence length="106" mass="12008">MSQECFWPSRIDLQDKSQNFLSDIVVAVKDVVRAGEASEEINKTIRQFATLDSTLRNTQMSLERISSIVNQTKQKTSDITESLKPLPKLHEGLHLDELVRNPPSTI</sequence>
<comment type="caution">
    <text evidence="6">The sequence shown here is derived from an EMBL/GenBank/DDBJ whole genome shotgun (WGS) entry which is preliminary data.</text>
</comment>
<keyword evidence="7" id="KW-1185">Reference proteome</keyword>
<dbReference type="InterPro" id="IPR032143">
    <property type="entry name" value="BORCS7"/>
</dbReference>
<organism evidence="6 7">
    <name type="scientific">Basidiobolus ranarum</name>
    <dbReference type="NCBI Taxonomy" id="34480"/>
    <lineage>
        <taxon>Eukaryota</taxon>
        <taxon>Fungi</taxon>
        <taxon>Fungi incertae sedis</taxon>
        <taxon>Zoopagomycota</taxon>
        <taxon>Entomophthoromycotina</taxon>
        <taxon>Basidiobolomycetes</taxon>
        <taxon>Basidiobolales</taxon>
        <taxon>Basidiobolaceae</taxon>
        <taxon>Basidiobolus</taxon>
    </lineage>
</organism>
<protein>
    <recommendedName>
        <fullName evidence="3">BLOC-1-related complex subunit 7</fullName>
    </recommendedName>
</protein>
<accession>A0ABR2WVD7</accession>
<comment type="subcellular location">
    <subcellularLocation>
        <location evidence="1">Lysosome membrane</location>
    </subcellularLocation>
</comment>
<evidence type="ECO:0000313" key="7">
    <source>
        <dbReference type="Proteomes" id="UP001479436"/>
    </source>
</evidence>
<evidence type="ECO:0000256" key="4">
    <source>
        <dbReference type="ARBA" id="ARBA00023136"/>
    </source>
</evidence>
<dbReference type="Proteomes" id="UP001479436">
    <property type="component" value="Unassembled WGS sequence"/>
</dbReference>
<proteinExistence type="inferred from homology"/>